<accession>A0A367IR53</accession>
<evidence type="ECO:0000313" key="2">
    <source>
        <dbReference type="Proteomes" id="UP000252139"/>
    </source>
</evidence>
<feature type="non-terminal residue" evidence="1">
    <location>
        <position position="65"/>
    </location>
</feature>
<organism evidence="1 2">
    <name type="scientific">Rhizopus azygosporus</name>
    <name type="common">Rhizopus microsporus var. azygosporus</name>
    <dbReference type="NCBI Taxonomy" id="86630"/>
    <lineage>
        <taxon>Eukaryota</taxon>
        <taxon>Fungi</taxon>
        <taxon>Fungi incertae sedis</taxon>
        <taxon>Mucoromycota</taxon>
        <taxon>Mucoromycotina</taxon>
        <taxon>Mucoromycetes</taxon>
        <taxon>Mucorales</taxon>
        <taxon>Mucorineae</taxon>
        <taxon>Rhizopodaceae</taxon>
        <taxon>Rhizopus</taxon>
    </lineage>
</organism>
<dbReference type="EMBL" id="PJQL01004088">
    <property type="protein sequence ID" value="RCH80116.1"/>
    <property type="molecule type" value="Genomic_DNA"/>
</dbReference>
<name>A0A367IR53_RHIAZ</name>
<feature type="non-terminal residue" evidence="1">
    <location>
        <position position="1"/>
    </location>
</feature>
<dbReference type="Proteomes" id="UP000252139">
    <property type="component" value="Unassembled WGS sequence"/>
</dbReference>
<proteinExistence type="predicted"/>
<evidence type="ECO:0000313" key="1">
    <source>
        <dbReference type="EMBL" id="RCH80116.1"/>
    </source>
</evidence>
<protein>
    <submittedName>
        <fullName evidence="1">Uncharacterized protein</fullName>
    </submittedName>
</protein>
<comment type="caution">
    <text evidence="1">The sequence shown here is derived from an EMBL/GenBank/DDBJ whole genome shotgun (WGS) entry which is preliminary data.</text>
</comment>
<sequence length="65" mass="7401">GEIACLRRRVALNTEIEILGIIKRVSHGYICQGSELLPYRDLPHAQFDRYGGLELVDRVALCYIL</sequence>
<keyword evidence="2" id="KW-1185">Reference proteome</keyword>
<gene>
    <name evidence="1" type="ORF">CU097_003905</name>
</gene>
<reference evidence="1 2" key="1">
    <citation type="journal article" date="2018" name="G3 (Bethesda)">
        <title>Phylogenetic and Phylogenomic Definition of Rhizopus Species.</title>
        <authorList>
            <person name="Gryganskyi A.P."/>
            <person name="Golan J."/>
            <person name="Dolatabadi S."/>
            <person name="Mondo S."/>
            <person name="Robb S."/>
            <person name="Idnurm A."/>
            <person name="Muszewska A."/>
            <person name="Steczkiewicz K."/>
            <person name="Masonjones S."/>
            <person name="Liao H.L."/>
            <person name="Gajdeczka M.T."/>
            <person name="Anike F."/>
            <person name="Vuek A."/>
            <person name="Anishchenko I.M."/>
            <person name="Voigt K."/>
            <person name="de Hoog G.S."/>
            <person name="Smith M.E."/>
            <person name="Heitman J."/>
            <person name="Vilgalys R."/>
            <person name="Stajich J.E."/>
        </authorList>
    </citation>
    <scope>NUCLEOTIDE SEQUENCE [LARGE SCALE GENOMIC DNA]</scope>
    <source>
        <strain evidence="1 2">CBS 357.93</strain>
    </source>
</reference>
<dbReference type="AlphaFoldDB" id="A0A367IR53"/>